<reference evidence="1" key="2">
    <citation type="submission" date="2021-10" db="EMBL/GenBank/DDBJ databases">
        <authorList>
            <person name="Piombo E."/>
        </authorList>
    </citation>
    <scope>NUCLEOTIDE SEQUENCE</scope>
</reference>
<proteinExistence type="predicted"/>
<sequence length="300" mass="32301">MASSLLPRLRPATVLTTVLAGGIATGIYSKFIMRQVHADSGPKPKKVLGGGPAFLSLPLESSEMVSGDTKRLRFKLPTEDDVSGLPLTSAVLTVSWPKGSWRPVPRPYTPVTPSDAPGHLDLVVKQYPNGRASTHLHSLTPGDKLLFALPIAGPRWTPSADPGTHVTLIAGGAGITPVFQLAQGILRNPDDKTAITLVYGANTDRDVLLKRELDAFEREFPGRFRAVYTVSRPGEGSPYRKGRVTKELLQEVAPPASGSSHVYLCGPPAMEESLAGQFKWGSPLGILAELGYRKNQIHRF</sequence>
<evidence type="ECO:0000313" key="2">
    <source>
        <dbReference type="Proteomes" id="UP000836387"/>
    </source>
</evidence>
<evidence type="ECO:0000313" key="1">
    <source>
        <dbReference type="EMBL" id="CAG9944236.1"/>
    </source>
</evidence>
<name>A0ACA9TTG2_BIOOC</name>
<keyword evidence="2" id="KW-1185">Reference proteome</keyword>
<gene>
    <name evidence="1" type="ORF">CRV2_00001400</name>
</gene>
<reference evidence="1" key="1">
    <citation type="submission" date="2020-04" db="EMBL/GenBank/DDBJ databases">
        <authorList>
            <person name="Broberg M."/>
        </authorList>
    </citation>
    <scope>NUCLEOTIDE SEQUENCE</scope>
</reference>
<protein>
    <submittedName>
        <fullName evidence="1">Uncharacterized protein</fullName>
    </submittedName>
</protein>
<accession>A0ACA9TTG2</accession>
<organism evidence="1 2">
    <name type="scientific">Clonostachys rosea f. rosea IK726</name>
    <dbReference type="NCBI Taxonomy" id="1349383"/>
    <lineage>
        <taxon>Eukaryota</taxon>
        <taxon>Fungi</taxon>
        <taxon>Dikarya</taxon>
        <taxon>Ascomycota</taxon>
        <taxon>Pezizomycotina</taxon>
        <taxon>Sordariomycetes</taxon>
        <taxon>Hypocreomycetidae</taxon>
        <taxon>Hypocreales</taxon>
        <taxon>Bionectriaceae</taxon>
        <taxon>Clonostachys</taxon>
    </lineage>
</organism>
<dbReference type="EMBL" id="CADEHS020000007">
    <property type="protein sequence ID" value="CAG9944236.1"/>
    <property type="molecule type" value="Genomic_DNA"/>
</dbReference>
<dbReference type="Proteomes" id="UP000836387">
    <property type="component" value="Unassembled WGS sequence"/>
</dbReference>
<comment type="caution">
    <text evidence="1">The sequence shown here is derived from an EMBL/GenBank/DDBJ whole genome shotgun (WGS) entry which is preliminary data.</text>
</comment>